<evidence type="ECO:0000313" key="3">
    <source>
        <dbReference type="Proteomes" id="UP001196413"/>
    </source>
</evidence>
<proteinExistence type="predicted"/>
<name>A0AAD5MSW3_PARTN</name>
<comment type="caution">
    <text evidence="2">The sequence shown here is derived from an EMBL/GenBank/DDBJ whole genome shotgun (WGS) entry which is preliminary data.</text>
</comment>
<protein>
    <submittedName>
        <fullName evidence="2">Uncharacterized protein</fullName>
    </submittedName>
</protein>
<feature type="compositionally biased region" description="Basic and acidic residues" evidence="1">
    <location>
        <begin position="23"/>
        <end position="33"/>
    </location>
</feature>
<dbReference type="Proteomes" id="UP001196413">
    <property type="component" value="Unassembled WGS sequence"/>
</dbReference>
<feature type="region of interest" description="Disordered" evidence="1">
    <location>
        <begin position="1"/>
        <end position="73"/>
    </location>
</feature>
<sequence>MVPVSTRRPRQRPRAGPGARAKGKPEENNEEMQRQINEIVQAALKVDSAAKEKERRSRGTERPARRSAGLHVNADSVVVPLQRSAQFPVTSRRDEPEADVLSANVSTSCTQPAFTSATVAPARSAVSEVIYIAS</sequence>
<feature type="compositionally biased region" description="Basic and acidic residues" evidence="1">
    <location>
        <begin position="48"/>
        <end position="64"/>
    </location>
</feature>
<organism evidence="2 3">
    <name type="scientific">Parelaphostrongylus tenuis</name>
    <name type="common">Meningeal worm</name>
    <dbReference type="NCBI Taxonomy" id="148309"/>
    <lineage>
        <taxon>Eukaryota</taxon>
        <taxon>Metazoa</taxon>
        <taxon>Ecdysozoa</taxon>
        <taxon>Nematoda</taxon>
        <taxon>Chromadorea</taxon>
        <taxon>Rhabditida</taxon>
        <taxon>Rhabditina</taxon>
        <taxon>Rhabditomorpha</taxon>
        <taxon>Strongyloidea</taxon>
        <taxon>Metastrongylidae</taxon>
        <taxon>Parelaphostrongylus</taxon>
    </lineage>
</organism>
<dbReference type="EMBL" id="JAHQIW010000755">
    <property type="protein sequence ID" value="KAJ1349859.1"/>
    <property type="molecule type" value="Genomic_DNA"/>
</dbReference>
<evidence type="ECO:0000256" key="1">
    <source>
        <dbReference type="SAM" id="MobiDB-lite"/>
    </source>
</evidence>
<gene>
    <name evidence="2" type="ORF">KIN20_005517</name>
</gene>
<reference evidence="2" key="1">
    <citation type="submission" date="2021-06" db="EMBL/GenBank/DDBJ databases">
        <title>Parelaphostrongylus tenuis whole genome reference sequence.</title>
        <authorList>
            <person name="Garwood T.J."/>
            <person name="Larsen P.A."/>
            <person name="Fountain-Jones N.M."/>
            <person name="Garbe J.R."/>
            <person name="Macchietto M.G."/>
            <person name="Kania S.A."/>
            <person name="Gerhold R.W."/>
            <person name="Richards J.E."/>
            <person name="Wolf T.M."/>
        </authorList>
    </citation>
    <scope>NUCLEOTIDE SEQUENCE</scope>
    <source>
        <strain evidence="2">MNPRO001-30</strain>
        <tissue evidence="2">Meninges</tissue>
    </source>
</reference>
<dbReference type="AlphaFoldDB" id="A0AAD5MSW3"/>
<accession>A0AAD5MSW3</accession>
<evidence type="ECO:0000313" key="2">
    <source>
        <dbReference type="EMBL" id="KAJ1349859.1"/>
    </source>
</evidence>
<keyword evidence="3" id="KW-1185">Reference proteome</keyword>